<feature type="domain" description="DUF4326" evidence="1">
    <location>
        <begin position="14"/>
        <end position="84"/>
    </location>
</feature>
<protein>
    <recommendedName>
        <fullName evidence="1">DUF4326 domain-containing protein</fullName>
    </recommendedName>
</protein>
<gene>
    <name evidence="2" type="ORF">LCGC14_0499220</name>
</gene>
<dbReference type="Pfam" id="PF14216">
    <property type="entry name" value="DUF4326"/>
    <property type="match status" value="1"/>
</dbReference>
<dbReference type="AlphaFoldDB" id="A0A0F9SMT3"/>
<proteinExistence type="predicted"/>
<name>A0A0F9SMT3_9ZZZZ</name>
<organism evidence="2">
    <name type="scientific">marine sediment metagenome</name>
    <dbReference type="NCBI Taxonomy" id="412755"/>
    <lineage>
        <taxon>unclassified sequences</taxon>
        <taxon>metagenomes</taxon>
        <taxon>ecological metagenomes</taxon>
    </lineage>
</organism>
<evidence type="ECO:0000313" key="2">
    <source>
        <dbReference type="EMBL" id="KKN63687.1"/>
    </source>
</evidence>
<reference evidence="2" key="1">
    <citation type="journal article" date="2015" name="Nature">
        <title>Complex archaea that bridge the gap between prokaryotes and eukaryotes.</title>
        <authorList>
            <person name="Spang A."/>
            <person name="Saw J.H."/>
            <person name="Jorgensen S.L."/>
            <person name="Zaremba-Niedzwiedzka K."/>
            <person name="Martijn J."/>
            <person name="Lind A.E."/>
            <person name="van Eijk R."/>
            <person name="Schleper C."/>
            <person name="Guy L."/>
            <person name="Ettema T.J."/>
        </authorList>
    </citation>
    <scope>NUCLEOTIDE SEQUENCE</scope>
</reference>
<comment type="caution">
    <text evidence="2">The sequence shown here is derived from an EMBL/GenBank/DDBJ whole genome shotgun (WGS) entry which is preliminary data.</text>
</comment>
<sequence>MTTVIHIRDTPPGYKDNPDYVYIGRPSKWGNPYPVSMGRTACIDLFREHVTSDPRLLEALSELRGKTLVCYCKPQACHGDVLAELADAKQKEDEDEAEESESEGV</sequence>
<accession>A0A0F9SMT3</accession>
<dbReference type="EMBL" id="LAZR01000582">
    <property type="protein sequence ID" value="KKN63687.1"/>
    <property type="molecule type" value="Genomic_DNA"/>
</dbReference>
<dbReference type="InterPro" id="IPR025475">
    <property type="entry name" value="DUF4326"/>
</dbReference>
<evidence type="ECO:0000259" key="1">
    <source>
        <dbReference type="Pfam" id="PF14216"/>
    </source>
</evidence>